<dbReference type="PROSITE" id="PS00344">
    <property type="entry name" value="GATA_ZN_FINGER_1"/>
    <property type="match status" value="1"/>
</dbReference>
<evidence type="ECO:0000256" key="1">
    <source>
        <dbReference type="ARBA" id="ARBA00004123"/>
    </source>
</evidence>
<dbReference type="FunFam" id="3.30.50.10:FF:000007">
    <property type="entry name" value="Nitrogen regulatory AreA, N-terminal"/>
    <property type="match status" value="1"/>
</dbReference>
<dbReference type="PANTHER" id="PTHR10071:SF281">
    <property type="entry name" value="BOX A-BINDING FACTOR-RELATED"/>
    <property type="match status" value="1"/>
</dbReference>
<dbReference type="InterPro" id="IPR013088">
    <property type="entry name" value="Znf_NHR/GATA"/>
</dbReference>
<dbReference type="AlphaFoldDB" id="A0A1C7NHH7"/>
<reference evidence="11 12" key="1">
    <citation type="submission" date="2016-03" db="EMBL/GenBank/DDBJ databases">
        <title>Choanephora cucurbitarum.</title>
        <authorList>
            <person name="Min B."/>
            <person name="Park H."/>
            <person name="Park J.-H."/>
            <person name="Shin H.-D."/>
            <person name="Choi I.-G."/>
        </authorList>
    </citation>
    <scope>NUCLEOTIDE SEQUENCE [LARGE SCALE GENOMIC DNA]</scope>
    <source>
        <strain evidence="11 12">KUS-F28377</strain>
    </source>
</reference>
<comment type="caution">
    <text evidence="11">The sequence shown here is derived from an EMBL/GenBank/DDBJ whole genome shotgun (WGS) entry which is preliminary data.</text>
</comment>
<dbReference type="InterPro" id="IPR039355">
    <property type="entry name" value="Transcription_factor_GATA"/>
</dbReference>
<keyword evidence="3 8" id="KW-0863">Zinc-finger</keyword>
<dbReference type="PROSITE" id="PS50114">
    <property type="entry name" value="GATA_ZN_FINGER_2"/>
    <property type="match status" value="2"/>
</dbReference>
<keyword evidence="6" id="KW-0804">Transcription</keyword>
<dbReference type="SUPFAM" id="SSF57716">
    <property type="entry name" value="Glucocorticoid receptor-like (DNA-binding domain)"/>
    <property type="match status" value="2"/>
</dbReference>
<evidence type="ECO:0000256" key="6">
    <source>
        <dbReference type="ARBA" id="ARBA00023163"/>
    </source>
</evidence>
<evidence type="ECO:0000256" key="9">
    <source>
        <dbReference type="SAM" id="MobiDB-lite"/>
    </source>
</evidence>
<keyword evidence="5" id="KW-0805">Transcription regulation</keyword>
<dbReference type="InParanoid" id="A0A1C7NHH7"/>
<feature type="domain" description="GATA-type" evidence="10">
    <location>
        <begin position="352"/>
        <end position="401"/>
    </location>
</feature>
<name>A0A1C7NHH7_9FUNG</name>
<dbReference type="EMBL" id="LUGH01000143">
    <property type="protein sequence ID" value="OBZ88582.1"/>
    <property type="molecule type" value="Genomic_DNA"/>
</dbReference>
<feature type="compositionally biased region" description="Basic and acidic residues" evidence="9">
    <location>
        <begin position="89"/>
        <end position="102"/>
    </location>
</feature>
<feature type="region of interest" description="Disordered" evidence="9">
    <location>
        <begin position="301"/>
        <end position="345"/>
    </location>
</feature>
<gene>
    <name evidence="11" type="primary">GATA4</name>
    <name evidence="11" type="ORF">A0J61_03361</name>
</gene>
<dbReference type="SMART" id="SM00401">
    <property type="entry name" value="ZnF_GATA"/>
    <property type="match status" value="2"/>
</dbReference>
<evidence type="ECO:0000313" key="12">
    <source>
        <dbReference type="Proteomes" id="UP000093000"/>
    </source>
</evidence>
<evidence type="ECO:0000256" key="4">
    <source>
        <dbReference type="ARBA" id="ARBA00022833"/>
    </source>
</evidence>
<organism evidence="11 12">
    <name type="scientific">Choanephora cucurbitarum</name>
    <dbReference type="NCBI Taxonomy" id="101091"/>
    <lineage>
        <taxon>Eukaryota</taxon>
        <taxon>Fungi</taxon>
        <taxon>Fungi incertae sedis</taxon>
        <taxon>Mucoromycota</taxon>
        <taxon>Mucoromycotina</taxon>
        <taxon>Mucoromycetes</taxon>
        <taxon>Mucorales</taxon>
        <taxon>Mucorineae</taxon>
        <taxon>Choanephoraceae</taxon>
        <taxon>Choanephoroideae</taxon>
        <taxon>Choanephora</taxon>
    </lineage>
</organism>
<evidence type="ECO:0000313" key="11">
    <source>
        <dbReference type="EMBL" id="OBZ88582.1"/>
    </source>
</evidence>
<feature type="compositionally biased region" description="Polar residues" evidence="9">
    <location>
        <begin position="461"/>
        <end position="471"/>
    </location>
</feature>
<dbReference type="Proteomes" id="UP000093000">
    <property type="component" value="Unassembled WGS sequence"/>
</dbReference>
<keyword evidence="7" id="KW-0539">Nucleus</keyword>
<comment type="subcellular location">
    <subcellularLocation>
        <location evidence="1">Nucleus</location>
    </subcellularLocation>
</comment>
<dbReference type="CDD" id="cd00202">
    <property type="entry name" value="ZnF_GATA"/>
    <property type="match status" value="2"/>
</dbReference>
<dbReference type="PRINTS" id="PR00619">
    <property type="entry name" value="GATAZNFINGER"/>
</dbReference>
<evidence type="ECO:0000256" key="5">
    <source>
        <dbReference type="ARBA" id="ARBA00023015"/>
    </source>
</evidence>
<sequence length="556" mass="61153">MAPIVLKIKGDKTFSSFSALASEEDLSQAWRVCSKVRDSLEQGSRLENLSWRLWHRHHTVTEGPSFKTLSATTARKLSNQCTLSPTQPKVEHSPVHPLERTEPDIPMAEPLRFPDSFYNSQQNTHFGLAEFNGSGNVVELDDIFHAFSNSFAIPTAPMDMADGWDFGIPSPTNPYYSPSQSNSTTPPSATQVNAPSLQLEETNTSPVLLNFDMMATSNEISTNSSNDAMYVSGSTMPPPPTATLRNKILGSIHQQQQQFNSSGQLYNTTNQTPPMSASSSVSTAGSNTSVQLNLLVDDTNHTLGNHLLNPPSSHFNQPTPVSAPNSPPSFDSVKSNNRTASSHLDHQDRPICTNCGATSTPLWRRSAEDELLCNACGLYQKLHNAPRPKTLKPHNARKEARDDESSQLVCSNCSTTTTPLWRRDDEGAPLCNACGLYLKLHHERRPLSMKTDIIKKRQRYESNVNSTTPGRKNTKKSKPEPSPPASRMEEMLSNPTTSFPQSLYVNNDCLEFPTITHSDNISDDVSAAVAAAFTGYPSSHFTNPTSTETMMSGNYY</sequence>
<keyword evidence="12" id="KW-1185">Reference proteome</keyword>
<feature type="region of interest" description="Disordered" evidence="9">
    <location>
        <begin position="455"/>
        <end position="497"/>
    </location>
</feature>
<dbReference type="Pfam" id="PF08550">
    <property type="entry name" value="GATA_AreA"/>
    <property type="match status" value="1"/>
</dbReference>
<dbReference type="GO" id="GO:0000978">
    <property type="term" value="F:RNA polymerase II cis-regulatory region sequence-specific DNA binding"/>
    <property type="evidence" value="ECO:0007669"/>
    <property type="project" value="TreeGrafter"/>
</dbReference>
<evidence type="ECO:0000259" key="10">
    <source>
        <dbReference type="PROSITE" id="PS50114"/>
    </source>
</evidence>
<feature type="compositionally biased region" description="Polar residues" evidence="9">
    <location>
        <begin position="264"/>
        <end position="275"/>
    </location>
</feature>
<keyword evidence="2" id="KW-0479">Metal-binding</keyword>
<dbReference type="GO" id="GO:0005634">
    <property type="term" value="C:nucleus"/>
    <property type="evidence" value="ECO:0007669"/>
    <property type="project" value="UniProtKB-SubCell"/>
</dbReference>
<dbReference type="InterPro" id="IPR000679">
    <property type="entry name" value="Znf_GATA"/>
</dbReference>
<keyword evidence="4" id="KW-0862">Zinc</keyword>
<feature type="region of interest" description="Disordered" evidence="9">
    <location>
        <begin position="83"/>
        <end position="102"/>
    </location>
</feature>
<dbReference type="Gene3D" id="3.30.50.10">
    <property type="entry name" value="Erythroid Transcription Factor GATA-1, subunit A"/>
    <property type="match status" value="2"/>
</dbReference>
<dbReference type="InterPro" id="IPR013860">
    <property type="entry name" value="AreA_GATA"/>
</dbReference>
<accession>A0A1C7NHH7</accession>
<feature type="domain" description="GATA-type" evidence="10">
    <location>
        <begin position="404"/>
        <end position="457"/>
    </location>
</feature>
<dbReference type="GO" id="GO:0045944">
    <property type="term" value="P:positive regulation of transcription by RNA polymerase II"/>
    <property type="evidence" value="ECO:0007669"/>
    <property type="project" value="TreeGrafter"/>
</dbReference>
<proteinExistence type="predicted"/>
<evidence type="ECO:0000256" key="7">
    <source>
        <dbReference type="ARBA" id="ARBA00023242"/>
    </source>
</evidence>
<feature type="region of interest" description="Disordered" evidence="9">
    <location>
        <begin position="264"/>
        <end position="284"/>
    </location>
</feature>
<dbReference type="GO" id="GO:0008270">
    <property type="term" value="F:zinc ion binding"/>
    <property type="evidence" value="ECO:0007669"/>
    <property type="project" value="UniProtKB-KW"/>
</dbReference>
<dbReference type="PANTHER" id="PTHR10071">
    <property type="entry name" value="TRANSCRIPTION FACTOR GATA FAMILY MEMBER"/>
    <property type="match status" value="1"/>
</dbReference>
<protein>
    <submittedName>
        <fullName evidence="11">Transcription factor GATA-4</fullName>
    </submittedName>
</protein>
<evidence type="ECO:0000256" key="8">
    <source>
        <dbReference type="PROSITE-ProRule" id="PRU00094"/>
    </source>
</evidence>
<dbReference type="OrthoDB" id="515401at2759"/>
<dbReference type="STRING" id="101091.A0A1C7NHH7"/>
<feature type="compositionally biased region" description="Polar residues" evidence="9">
    <location>
        <begin position="310"/>
        <end position="342"/>
    </location>
</feature>
<dbReference type="GO" id="GO:0000122">
    <property type="term" value="P:negative regulation of transcription by RNA polymerase II"/>
    <property type="evidence" value="ECO:0007669"/>
    <property type="project" value="TreeGrafter"/>
</dbReference>
<evidence type="ECO:0000256" key="2">
    <source>
        <dbReference type="ARBA" id="ARBA00022723"/>
    </source>
</evidence>
<dbReference type="GO" id="GO:0000981">
    <property type="term" value="F:DNA-binding transcription factor activity, RNA polymerase II-specific"/>
    <property type="evidence" value="ECO:0007669"/>
    <property type="project" value="TreeGrafter"/>
</dbReference>
<evidence type="ECO:0000256" key="3">
    <source>
        <dbReference type="ARBA" id="ARBA00022771"/>
    </source>
</evidence>
<dbReference type="Pfam" id="PF00320">
    <property type="entry name" value="GATA"/>
    <property type="match status" value="2"/>
</dbReference>